<dbReference type="Pfam" id="PF21315">
    <property type="entry name" value="FAN1_HTH"/>
    <property type="match status" value="1"/>
</dbReference>
<dbReference type="GO" id="GO:0003676">
    <property type="term" value="F:nucleic acid binding"/>
    <property type="evidence" value="ECO:0007669"/>
    <property type="project" value="InterPro"/>
</dbReference>
<comment type="cofactor">
    <cofactor evidence="3">
        <name>Mg(2+)</name>
        <dbReference type="ChEBI" id="CHEBI:18420"/>
    </cofactor>
</comment>
<dbReference type="InterPro" id="IPR040603">
    <property type="entry name" value="FAN1_SAP_bact"/>
</dbReference>
<dbReference type="EMBL" id="WLYI01000022">
    <property type="protein sequence ID" value="MTD20728.1"/>
    <property type="molecule type" value="Genomic_DNA"/>
</dbReference>
<evidence type="ECO:0000256" key="10">
    <source>
        <dbReference type="ARBA" id="ARBA00023211"/>
    </source>
</evidence>
<dbReference type="GO" id="GO:0036297">
    <property type="term" value="P:interstrand cross-link repair"/>
    <property type="evidence" value="ECO:0007669"/>
    <property type="project" value="InterPro"/>
</dbReference>
<dbReference type="OrthoDB" id="9803913at2"/>
<dbReference type="InterPro" id="IPR033315">
    <property type="entry name" value="Fan1-like"/>
</dbReference>
<keyword evidence="9" id="KW-0460">Magnesium</keyword>
<evidence type="ECO:0000256" key="5">
    <source>
        <dbReference type="ARBA" id="ARBA00012029"/>
    </source>
</evidence>
<name>A0A7X2UZP2_9PSED</name>
<dbReference type="InterPro" id="IPR011856">
    <property type="entry name" value="tRNA_endonuc-like_dom_sf"/>
</dbReference>
<sequence>MSNPLENPVYYLHNFRQVLDWLGQRYADLLDHDEQLFIQQFYRLPQASQALLVRMVMRKGVHFRAGKLNYAEIGPTQDALVPLLTLGWVDGQGLLSFEELFSLLHKGEVLRAFEPWIDRPKGKKADWLPILAAQFPENRSFEQWCPQVEDALYSLTVMDLCDRLRLMFFGNLYQDWSEFVLADLGIHTYEKVSFGAQSRGLRSRDDVHGFLFLHQCQQAFEAGEALAGVLEQIASLDTDNPWLETRRAKLLFQLGQYCERTADLALAESIYQRCAYPGARSRLIRVLERQEDFSRALALACEAQQAPQSAAEQQHLLRVLPRLRRKLGEPPQPRAKARAIQRLDLELPPPEPLMSVESCVQAHLNEHAAPVHYVENSLINSLFGLLCWPAIFAPLPGSFFHPFQRGPVDLHSEDFHQRRALLFTACLDELQDQRYKSTIRQRYAEKWGIQSPFVFWNVLTEELLDQALECLPAEHLRHWFERLLLDIRANRAGMPDLIQFWPDQKAYRMIEVKGPGDRLQDNQLRWLEFCGEHQMPVTVCYVRWEEQGA</sequence>
<evidence type="ECO:0000313" key="13">
    <source>
        <dbReference type="Proteomes" id="UP000431485"/>
    </source>
</evidence>
<dbReference type="FunFam" id="3.40.1350.10:FF:000024">
    <property type="entry name" value="Fanconi-associated nuclease"/>
    <property type="match status" value="1"/>
</dbReference>
<dbReference type="SMART" id="SM00990">
    <property type="entry name" value="VRR_NUC"/>
    <property type="match status" value="1"/>
</dbReference>
<dbReference type="InterPro" id="IPR014883">
    <property type="entry name" value="VRR_NUC"/>
</dbReference>
<dbReference type="InterPro" id="IPR049125">
    <property type="entry name" value="FAN1-like_WH"/>
</dbReference>
<dbReference type="PANTHER" id="PTHR15749:SF4">
    <property type="entry name" value="FANCONI-ASSOCIATED NUCLEASE 1"/>
    <property type="match status" value="1"/>
</dbReference>
<dbReference type="Pfam" id="PF08774">
    <property type="entry name" value="VRR_NUC"/>
    <property type="match status" value="1"/>
</dbReference>
<comment type="cofactor">
    <cofactor evidence="2">
        <name>Mn(2+)</name>
        <dbReference type="ChEBI" id="CHEBI:29035"/>
    </cofactor>
</comment>
<organism evidence="12 13">
    <name type="scientific">Pseudomonas karstica</name>
    <dbReference type="NCBI Taxonomy" id="1055468"/>
    <lineage>
        <taxon>Bacteria</taxon>
        <taxon>Pseudomonadati</taxon>
        <taxon>Pseudomonadota</taxon>
        <taxon>Gammaproteobacteria</taxon>
        <taxon>Pseudomonadales</taxon>
        <taxon>Pseudomonadaceae</taxon>
        <taxon>Pseudomonas</taxon>
    </lineage>
</organism>
<evidence type="ECO:0000256" key="1">
    <source>
        <dbReference type="ARBA" id="ARBA00000983"/>
    </source>
</evidence>
<evidence type="ECO:0000256" key="7">
    <source>
        <dbReference type="ARBA" id="ARBA00022723"/>
    </source>
</evidence>
<keyword evidence="6" id="KW-0540">Nuclease</keyword>
<gene>
    <name evidence="12" type="ORF">GIR22_16495</name>
</gene>
<proteinExistence type="inferred from homology"/>
<dbReference type="Pfam" id="PF18081">
    <property type="entry name" value="FANC_SAP"/>
    <property type="match status" value="1"/>
</dbReference>
<evidence type="ECO:0000259" key="11">
    <source>
        <dbReference type="SMART" id="SM00990"/>
    </source>
</evidence>
<protein>
    <recommendedName>
        <fullName evidence="5">phosphodiesterase I</fullName>
        <ecNumber evidence="5">3.1.4.1</ecNumber>
    </recommendedName>
</protein>
<evidence type="ECO:0000313" key="12">
    <source>
        <dbReference type="EMBL" id="MTD20728.1"/>
    </source>
</evidence>
<comment type="similarity">
    <text evidence="4">Belongs to the FAN1 family.</text>
</comment>
<feature type="domain" description="VRR-NUC" evidence="11">
    <location>
        <begin position="430"/>
        <end position="544"/>
    </location>
</feature>
<evidence type="ECO:0000256" key="3">
    <source>
        <dbReference type="ARBA" id="ARBA00001946"/>
    </source>
</evidence>
<dbReference type="RefSeq" id="WP_154744370.1">
    <property type="nucleotide sequence ID" value="NZ_JBHSTG010000009.1"/>
</dbReference>
<reference evidence="12 13" key="1">
    <citation type="submission" date="2019-11" db="EMBL/GenBank/DDBJ databases">
        <title>Pseudmonas karstica sp. nov. and Pseudomonas spelaei sp. nov. from caves.</title>
        <authorList>
            <person name="Zeman M."/>
        </authorList>
    </citation>
    <scope>NUCLEOTIDE SEQUENCE [LARGE SCALE GENOMIC DNA]</scope>
    <source>
        <strain evidence="12 13">CCM 7891</strain>
    </source>
</reference>
<dbReference type="GO" id="GO:0046872">
    <property type="term" value="F:metal ion binding"/>
    <property type="evidence" value="ECO:0007669"/>
    <property type="project" value="UniProtKB-KW"/>
</dbReference>
<comment type="catalytic activity">
    <reaction evidence="1">
        <text>Hydrolytically removes 5'-nucleotides successively from the 3'-hydroxy termini of 3'-hydroxy-terminated oligonucleotides.</text>
        <dbReference type="EC" id="3.1.4.1"/>
    </reaction>
</comment>
<keyword evidence="7" id="KW-0479">Metal-binding</keyword>
<evidence type="ECO:0000256" key="4">
    <source>
        <dbReference type="ARBA" id="ARBA00005533"/>
    </source>
</evidence>
<dbReference type="PANTHER" id="PTHR15749">
    <property type="entry name" value="FANCONI-ASSOCIATED NUCLEASE 1"/>
    <property type="match status" value="1"/>
</dbReference>
<keyword evidence="10" id="KW-0464">Manganese</keyword>
<keyword evidence="13" id="KW-1185">Reference proteome</keyword>
<evidence type="ECO:0000256" key="9">
    <source>
        <dbReference type="ARBA" id="ARBA00022842"/>
    </source>
</evidence>
<evidence type="ECO:0000256" key="2">
    <source>
        <dbReference type="ARBA" id="ARBA00001936"/>
    </source>
</evidence>
<dbReference type="AlphaFoldDB" id="A0A7X2UZP2"/>
<evidence type="ECO:0000256" key="8">
    <source>
        <dbReference type="ARBA" id="ARBA00022801"/>
    </source>
</evidence>
<dbReference type="EC" id="3.1.4.1" evidence="5"/>
<accession>A0A7X2UZP2</accession>
<dbReference type="Gene3D" id="3.40.1350.10">
    <property type="match status" value="1"/>
</dbReference>
<comment type="caution">
    <text evidence="12">The sequence shown here is derived from an EMBL/GenBank/DDBJ whole genome shotgun (WGS) entry which is preliminary data.</text>
</comment>
<evidence type="ECO:0000256" key="6">
    <source>
        <dbReference type="ARBA" id="ARBA00022722"/>
    </source>
</evidence>
<keyword evidence="8" id="KW-0378">Hydrolase</keyword>
<dbReference type="GO" id="GO:0004528">
    <property type="term" value="F:phosphodiesterase I activity"/>
    <property type="evidence" value="ECO:0007669"/>
    <property type="project" value="UniProtKB-EC"/>
</dbReference>
<dbReference type="Proteomes" id="UP000431485">
    <property type="component" value="Unassembled WGS sequence"/>
</dbReference>